<evidence type="ECO:0000313" key="2">
    <source>
        <dbReference type="Proteomes" id="UP001551210"/>
    </source>
</evidence>
<proteinExistence type="predicted"/>
<dbReference type="RefSeq" id="WP_359202664.1">
    <property type="nucleotide sequence ID" value="NZ_JBEZAM010000001.1"/>
</dbReference>
<name>A0ABV3CN80_STREX</name>
<evidence type="ECO:0008006" key="3">
    <source>
        <dbReference type="Google" id="ProtNLM"/>
    </source>
</evidence>
<organism evidence="1 2">
    <name type="scientific">Streptomyces exfoliatus</name>
    <name type="common">Streptomyces hydrogenans</name>
    <dbReference type="NCBI Taxonomy" id="1905"/>
    <lineage>
        <taxon>Bacteria</taxon>
        <taxon>Bacillati</taxon>
        <taxon>Actinomycetota</taxon>
        <taxon>Actinomycetes</taxon>
        <taxon>Kitasatosporales</taxon>
        <taxon>Streptomycetaceae</taxon>
        <taxon>Streptomyces</taxon>
    </lineage>
</organism>
<dbReference type="EMBL" id="JBEZAM010000001">
    <property type="protein sequence ID" value="MEU7291654.1"/>
    <property type="molecule type" value="Genomic_DNA"/>
</dbReference>
<dbReference type="Proteomes" id="UP001551210">
    <property type="component" value="Unassembled WGS sequence"/>
</dbReference>
<comment type="caution">
    <text evidence="1">The sequence shown here is derived from an EMBL/GenBank/DDBJ whole genome shotgun (WGS) entry which is preliminary data.</text>
</comment>
<sequence length="136" mass="15234">MRKLATAVVAAGLFFGGMGVAVADSWRSAEDISTPGAHFEEVKYRWEPAGAKRGAFRFKGLLRDGSHNDGHNVYLEVRPHDYGWQRFKGVQKRTVPLEGTVHDGATRYTNSAEMRVCRDRGALRPNNCTPARLFKR</sequence>
<reference evidence="1 2" key="1">
    <citation type="submission" date="2024-06" db="EMBL/GenBank/DDBJ databases">
        <title>The Natural Products Discovery Center: Release of the First 8490 Sequenced Strains for Exploring Actinobacteria Biosynthetic Diversity.</title>
        <authorList>
            <person name="Kalkreuter E."/>
            <person name="Kautsar S.A."/>
            <person name="Yang D."/>
            <person name="Bader C.D."/>
            <person name="Teijaro C.N."/>
            <person name="Fluegel L."/>
            <person name="Davis C.M."/>
            <person name="Simpson J.R."/>
            <person name="Lauterbach L."/>
            <person name="Steele A.D."/>
            <person name="Gui C."/>
            <person name="Meng S."/>
            <person name="Li G."/>
            <person name="Viehrig K."/>
            <person name="Ye F."/>
            <person name="Su P."/>
            <person name="Kiefer A.F."/>
            <person name="Nichols A."/>
            <person name="Cepeda A.J."/>
            <person name="Yan W."/>
            <person name="Fan B."/>
            <person name="Jiang Y."/>
            <person name="Adhikari A."/>
            <person name="Zheng C.-J."/>
            <person name="Schuster L."/>
            <person name="Cowan T.M."/>
            <person name="Smanski M.J."/>
            <person name="Chevrette M.G."/>
            <person name="De Carvalho L.P.S."/>
            <person name="Shen B."/>
        </authorList>
    </citation>
    <scope>NUCLEOTIDE SEQUENCE [LARGE SCALE GENOMIC DNA]</scope>
    <source>
        <strain evidence="1 2">NPDC045705</strain>
    </source>
</reference>
<keyword evidence="2" id="KW-1185">Reference proteome</keyword>
<protein>
    <recommendedName>
        <fullName evidence="3">Secreted protein</fullName>
    </recommendedName>
</protein>
<accession>A0ABV3CN80</accession>
<gene>
    <name evidence="1" type="ORF">AB0A76_00375</name>
</gene>
<evidence type="ECO:0000313" key="1">
    <source>
        <dbReference type="EMBL" id="MEU7291654.1"/>
    </source>
</evidence>